<keyword evidence="6" id="KW-0067">ATP-binding</keyword>
<keyword evidence="10" id="KW-0472">Membrane</keyword>
<dbReference type="Pfam" id="PF00069">
    <property type="entry name" value="Pkinase"/>
    <property type="match status" value="1"/>
</dbReference>
<dbReference type="Gene3D" id="1.10.510.10">
    <property type="entry name" value="Transferase(Phosphotransferase) domain 1"/>
    <property type="match status" value="1"/>
</dbReference>
<evidence type="ECO:0000313" key="13">
    <source>
        <dbReference type="Proteomes" id="UP000635606"/>
    </source>
</evidence>
<keyword evidence="13" id="KW-1185">Reference proteome</keyword>
<organism evidence="12 13">
    <name type="scientific">Virgisporangium ochraceum</name>
    <dbReference type="NCBI Taxonomy" id="65505"/>
    <lineage>
        <taxon>Bacteria</taxon>
        <taxon>Bacillati</taxon>
        <taxon>Actinomycetota</taxon>
        <taxon>Actinomycetes</taxon>
        <taxon>Micromonosporales</taxon>
        <taxon>Micromonosporaceae</taxon>
        <taxon>Virgisporangium</taxon>
    </lineage>
</organism>
<dbReference type="GO" id="GO:0005524">
    <property type="term" value="F:ATP binding"/>
    <property type="evidence" value="ECO:0007669"/>
    <property type="project" value="UniProtKB-KW"/>
</dbReference>
<sequence>MLRPGELLSDRYRLDAFLASGGMGEVWRATDVVLGRTVAVKVLLPALLTDAAFLARFKAEARILAAFRHPNVVDVYDFGESELDGRTAAYLVMAYVDGEPLSHRIATDGRLPVVDTLSVVAQAADALAAAHVGGVVHRDVKPGNLLVQADGTVVLVDFGVARSADITAITAANAVPGTVLYMAPEQVSGKPVAPTTDIYALGAVGYQCLAGVPPFNGEAPMEIALRHLNDEVPPLPDDTPEPVRTLVMRSLEKDPADRYQSAAEFAAAARAAAAAVGGTVPGAVSTTQVAPVAPVGQASVGTPARTAVDLPPVPAGGGFAPGRARTGGPESDGLGGRRTETMPAGFDDSTGGLRGAGVAGAAAVGAGAGVAGAGLAGRAAPVSGGAVPVSGGAPPVGPAGGPGGPRRRMAALAGAAALVLAGAALAAVVAFTSDDAPTNTPETTTPTVSTNPTQPTQTTTGRPTSTGTRGGTPTNPATSAPAENPGTTDPTTEAPPASDPPTNEPDPGGTGGSPGGNTGGGNTGGNTGGNAGGNTGGGVGAGGEDGSEVGTDG</sequence>
<evidence type="ECO:0000256" key="9">
    <source>
        <dbReference type="SAM" id="MobiDB-lite"/>
    </source>
</evidence>
<evidence type="ECO:0000256" key="1">
    <source>
        <dbReference type="ARBA" id="ARBA00012513"/>
    </source>
</evidence>
<feature type="domain" description="Protein kinase" evidence="11">
    <location>
        <begin position="12"/>
        <end position="276"/>
    </location>
</feature>
<gene>
    <name evidence="12" type="ORF">Voc01_021860</name>
</gene>
<comment type="caution">
    <text evidence="12">The sequence shown here is derived from an EMBL/GenBank/DDBJ whole genome shotgun (WGS) entry which is preliminary data.</text>
</comment>
<keyword evidence="4" id="KW-0547">Nucleotide-binding</keyword>
<dbReference type="EC" id="2.7.11.1" evidence="1"/>
<keyword evidence="10" id="KW-1133">Transmembrane helix</keyword>
<evidence type="ECO:0000259" key="11">
    <source>
        <dbReference type="PROSITE" id="PS50011"/>
    </source>
</evidence>
<dbReference type="PROSITE" id="PS50011">
    <property type="entry name" value="PROTEIN_KINASE_DOM"/>
    <property type="match status" value="1"/>
</dbReference>
<dbReference type="EMBL" id="BOPH01000024">
    <property type="protein sequence ID" value="GIJ67269.1"/>
    <property type="molecule type" value="Genomic_DNA"/>
</dbReference>
<proteinExistence type="predicted"/>
<dbReference type="CDD" id="cd14014">
    <property type="entry name" value="STKc_PknB_like"/>
    <property type="match status" value="1"/>
</dbReference>
<evidence type="ECO:0000256" key="8">
    <source>
        <dbReference type="ARBA" id="ARBA00048679"/>
    </source>
</evidence>
<reference evidence="12" key="1">
    <citation type="submission" date="2021-01" db="EMBL/GenBank/DDBJ databases">
        <title>Whole genome shotgun sequence of Virgisporangium ochraceum NBRC 16418.</title>
        <authorList>
            <person name="Komaki H."/>
            <person name="Tamura T."/>
        </authorList>
    </citation>
    <scope>NUCLEOTIDE SEQUENCE</scope>
    <source>
        <strain evidence="12">NBRC 16418</strain>
    </source>
</reference>
<dbReference type="GO" id="GO:0045717">
    <property type="term" value="P:negative regulation of fatty acid biosynthetic process"/>
    <property type="evidence" value="ECO:0007669"/>
    <property type="project" value="UniProtKB-ARBA"/>
</dbReference>
<dbReference type="InterPro" id="IPR000719">
    <property type="entry name" value="Prot_kinase_dom"/>
</dbReference>
<evidence type="ECO:0000256" key="3">
    <source>
        <dbReference type="ARBA" id="ARBA00022679"/>
    </source>
</evidence>
<dbReference type="PROSITE" id="PS00108">
    <property type="entry name" value="PROTEIN_KINASE_ST"/>
    <property type="match status" value="1"/>
</dbReference>
<evidence type="ECO:0000313" key="12">
    <source>
        <dbReference type="EMBL" id="GIJ67269.1"/>
    </source>
</evidence>
<feature type="region of interest" description="Disordered" evidence="9">
    <location>
        <begin position="386"/>
        <end position="406"/>
    </location>
</feature>
<feature type="transmembrane region" description="Helical" evidence="10">
    <location>
        <begin position="410"/>
        <end position="431"/>
    </location>
</feature>
<accession>A0A8J4EA87</accession>
<keyword evidence="2" id="KW-0723">Serine/threonine-protein kinase</keyword>
<dbReference type="PANTHER" id="PTHR43289">
    <property type="entry name" value="MITOGEN-ACTIVATED PROTEIN KINASE KINASE KINASE 20-RELATED"/>
    <property type="match status" value="1"/>
</dbReference>
<feature type="compositionally biased region" description="Low complexity" evidence="9">
    <location>
        <begin position="434"/>
        <end position="478"/>
    </location>
</feature>
<dbReference type="InterPro" id="IPR011009">
    <property type="entry name" value="Kinase-like_dom_sf"/>
</dbReference>
<evidence type="ECO:0000256" key="10">
    <source>
        <dbReference type="SAM" id="Phobius"/>
    </source>
</evidence>
<feature type="region of interest" description="Disordered" evidence="9">
    <location>
        <begin position="434"/>
        <end position="553"/>
    </location>
</feature>
<evidence type="ECO:0000256" key="7">
    <source>
        <dbReference type="ARBA" id="ARBA00047899"/>
    </source>
</evidence>
<dbReference type="AlphaFoldDB" id="A0A8J4EA87"/>
<feature type="region of interest" description="Disordered" evidence="9">
    <location>
        <begin position="318"/>
        <end position="349"/>
    </location>
</feature>
<dbReference type="GO" id="GO:0004674">
    <property type="term" value="F:protein serine/threonine kinase activity"/>
    <property type="evidence" value="ECO:0007669"/>
    <property type="project" value="UniProtKB-KW"/>
</dbReference>
<evidence type="ECO:0000256" key="6">
    <source>
        <dbReference type="ARBA" id="ARBA00022840"/>
    </source>
</evidence>
<dbReference type="Gene3D" id="3.30.200.20">
    <property type="entry name" value="Phosphorylase Kinase, domain 1"/>
    <property type="match status" value="1"/>
</dbReference>
<dbReference type="SMART" id="SM00220">
    <property type="entry name" value="S_TKc"/>
    <property type="match status" value="1"/>
</dbReference>
<dbReference type="FunFam" id="1.10.510.10:FF:000021">
    <property type="entry name" value="Serine/threonine protein kinase"/>
    <property type="match status" value="1"/>
</dbReference>
<comment type="catalytic activity">
    <reaction evidence="7">
        <text>L-threonyl-[protein] + ATP = O-phospho-L-threonyl-[protein] + ADP + H(+)</text>
        <dbReference type="Rhea" id="RHEA:46608"/>
        <dbReference type="Rhea" id="RHEA-COMP:11060"/>
        <dbReference type="Rhea" id="RHEA-COMP:11605"/>
        <dbReference type="ChEBI" id="CHEBI:15378"/>
        <dbReference type="ChEBI" id="CHEBI:30013"/>
        <dbReference type="ChEBI" id="CHEBI:30616"/>
        <dbReference type="ChEBI" id="CHEBI:61977"/>
        <dbReference type="ChEBI" id="CHEBI:456216"/>
        <dbReference type="EC" id="2.7.11.1"/>
    </reaction>
</comment>
<dbReference type="SUPFAM" id="SSF56112">
    <property type="entry name" value="Protein kinase-like (PK-like)"/>
    <property type="match status" value="1"/>
</dbReference>
<evidence type="ECO:0000256" key="4">
    <source>
        <dbReference type="ARBA" id="ARBA00022741"/>
    </source>
</evidence>
<comment type="catalytic activity">
    <reaction evidence="8">
        <text>L-seryl-[protein] + ATP = O-phospho-L-seryl-[protein] + ADP + H(+)</text>
        <dbReference type="Rhea" id="RHEA:17989"/>
        <dbReference type="Rhea" id="RHEA-COMP:9863"/>
        <dbReference type="Rhea" id="RHEA-COMP:11604"/>
        <dbReference type="ChEBI" id="CHEBI:15378"/>
        <dbReference type="ChEBI" id="CHEBI:29999"/>
        <dbReference type="ChEBI" id="CHEBI:30616"/>
        <dbReference type="ChEBI" id="CHEBI:83421"/>
        <dbReference type="ChEBI" id="CHEBI:456216"/>
        <dbReference type="EC" id="2.7.11.1"/>
    </reaction>
</comment>
<keyword evidence="3" id="KW-0808">Transferase</keyword>
<dbReference type="PANTHER" id="PTHR43289:SF6">
    <property type="entry name" value="SERINE_THREONINE-PROTEIN KINASE NEKL-3"/>
    <property type="match status" value="1"/>
</dbReference>
<evidence type="ECO:0000256" key="2">
    <source>
        <dbReference type="ARBA" id="ARBA00022527"/>
    </source>
</evidence>
<name>A0A8J4EA87_9ACTN</name>
<feature type="compositionally biased region" description="Gly residues" evidence="9">
    <location>
        <begin position="508"/>
        <end position="544"/>
    </location>
</feature>
<keyword evidence="10" id="KW-0812">Transmembrane</keyword>
<dbReference type="FunFam" id="3.30.200.20:FF:000035">
    <property type="entry name" value="Serine/threonine protein kinase Stk1"/>
    <property type="match status" value="1"/>
</dbReference>
<dbReference type="InterPro" id="IPR008271">
    <property type="entry name" value="Ser/Thr_kinase_AS"/>
</dbReference>
<evidence type="ECO:0000256" key="5">
    <source>
        <dbReference type="ARBA" id="ARBA00022777"/>
    </source>
</evidence>
<dbReference type="Proteomes" id="UP000635606">
    <property type="component" value="Unassembled WGS sequence"/>
</dbReference>
<keyword evidence="5" id="KW-0418">Kinase</keyword>
<dbReference type="RefSeq" id="WP_203927227.1">
    <property type="nucleotide sequence ID" value="NZ_BOPH01000024.1"/>
</dbReference>
<protein>
    <recommendedName>
        <fullName evidence="1">non-specific serine/threonine protein kinase</fullName>
        <ecNumber evidence="1">2.7.11.1</ecNumber>
    </recommendedName>
</protein>